<feature type="chain" id="PRO_5013019722" evidence="1">
    <location>
        <begin position="24"/>
        <end position="145"/>
    </location>
</feature>
<dbReference type="Proteomes" id="UP000189796">
    <property type="component" value="Chromosome I"/>
</dbReference>
<evidence type="ECO:0000313" key="2">
    <source>
        <dbReference type="EMBL" id="SHH59887.1"/>
    </source>
</evidence>
<gene>
    <name evidence="2" type="ORF">SAMN05443248_5351</name>
</gene>
<reference evidence="2 3" key="1">
    <citation type="submission" date="2016-11" db="EMBL/GenBank/DDBJ databases">
        <authorList>
            <person name="Jaros S."/>
            <person name="Januszkiewicz K."/>
            <person name="Wedrychowicz H."/>
        </authorList>
    </citation>
    <scope>NUCLEOTIDE SEQUENCE [LARGE SCALE GENOMIC DNA]</scope>
    <source>
        <strain evidence="2 3">GAS138</strain>
    </source>
</reference>
<dbReference type="EMBL" id="LT670817">
    <property type="protein sequence ID" value="SHH59887.1"/>
    <property type="molecule type" value="Genomic_DNA"/>
</dbReference>
<proteinExistence type="predicted"/>
<feature type="signal peptide" evidence="1">
    <location>
        <begin position="1"/>
        <end position="23"/>
    </location>
</feature>
<accession>A0A1M5UA97</accession>
<evidence type="ECO:0000313" key="3">
    <source>
        <dbReference type="Proteomes" id="UP000189796"/>
    </source>
</evidence>
<keyword evidence="1" id="KW-0732">Signal</keyword>
<sequence>MTRLHLGISAKRAAILLLPVVLAACAGSDDGRSITFTDDRGVAEQPYPNNYRAELLAFMRTYLNNPVDVHDAAMAEPVQRTVGGRLRYVSCLRFTPRESDGSYREVRERAILYVDGRLDRVAENATEACAGAVYTAFPELEKLTR</sequence>
<organism evidence="2 3">
    <name type="scientific">Bradyrhizobium erythrophlei</name>
    <dbReference type="NCBI Taxonomy" id="1437360"/>
    <lineage>
        <taxon>Bacteria</taxon>
        <taxon>Pseudomonadati</taxon>
        <taxon>Pseudomonadota</taxon>
        <taxon>Alphaproteobacteria</taxon>
        <taxon>Hyphomicrobiales</taxon>
        <taxon>Nitrobacteraceae</taxon>
        <taxon>Bradyrhizobium</taxon>
    </lineage>
</organism>
<name>A0A1M5UA97_9BRAD</name>
<dbReference type="AlphaFoldDB" id="A0A1M5UA97"/>
<dbReference type="PROSITE" id="PS51257">
    <property type="entry name" value="PROKAR_LIPOPROTEIN"/>
    <property type="match status" value="1"/>
</dbReference>
<protein>
    <submittedName>
        <fullName evidence="2">Uncharacterized protein</fullName>
    </submittedName>
</protein>
<dbReference type="RefSeq" id="WP_425305023.1">
    <property type="nucleotide sequence ID" value="NZ_LT670817.1"/>
</dbReference>
<evidence type="ECO:0000256" key="1">
    <source>
        <dbReference type="SAM" id="SignalP"/>
    </source>
</evidence>